<dbReference type="EMBL" id="WTPW01000164">
    <property type="protein sequence ID" value="KAF0540331.1"/>
    <property type="molecule type" value="Genomic_DNA"/>
</dbReference>
<dbReference type="OrthoDB" id="2440185at2759"/>
<evidence type="ECO:0000313" key="1">
    <source>
        <dbReference type="EMBL" id="KAF0540331.1"/>
    </source>
</evidence>
<comment type="caution">
    <text evidence="1">The sequence shown here is derived from an EMBL/GenBank/DDBJ whole genome shotgun (WGS) entry which is preliminary data.</text>
</comment>
<protein>
    <submittedName>
        <fullName evidence="1">Protein far1-related sequence 5-like</fullName>
    </submittedName>
</protein>
<organism evidence="1 2">
    <name type="scientific">Gigaspora margarita</name>
    <dbReference type="NCBI Taxonomy" id="4874"/>
    <lineage>
        <taxon>Eukaryota</taxon>
        <taxon>Fungi</taxon>
        <taxon>Fungi incertae sedis</taxon>
        <taxon>Mucoromycota</taxon>
        <taxon>Glomeromycotina</taxon>
        <taxon>Glomeromycetes</taxon>
        <taxon>Diversisporales</taxon>
        <taxon>Gigasporaceae</taxon>
        <taxon>Gigaspora</taxon>
    </lineage>
</organism>
<proteinExistence type="predicted"/>
<sequence>MGDIDWDSFITLPDIFNNVNLLLSFDYKDDDSIVNNINLCQSSCNYNNIVNTNLLPTFTEYYDYDNQFFKDGNNPSLFEDDNNPSIFEDDDNPSPLFEDGSNSLYNDNFNTSSSLLTKNDNNLNCKVAPITQLEMLKKKNSQHVFHKQDVYNAIYKLCKNINERLDSVSFLDTLFEKMLQDPSRKDLCFDTMDDNFIENVVDESQATLKAILSDNDISNINEMWQIRRIGGILCKENLWLMLYSSVARFYISIIPIRWYKDSILITLDQALKNLLSLIAIESSTDTAIEVNLNLQSLRNFQGSSNHMSISSSYS</sequence>
<gene>
    <name evidence="1" type="ORF">F8M41_006417</name>
</gene>
<accession>A0A8H4ERL6</accession>
<keyword evidence="2" id="KW-1185">Reference proteome</keyword>
<dbReference type="Proteomes" id="UP000439903">
    <property type="component" value="Unassembled WGS sequence"/>
</dbReference>
<evidence type="ECO:0000313" key="2">
    <source>
        <dbReference type="Proteomes" id="UP000439903"/>
    </source>
</evidence>
<reference evidence="1 2" key="1">
    <citation type="journal article" date="2019" name="Environ. Microbiol.">
        <title>At the nexus of three kingdoms: the genome of the mycorrhizal fungus Gigaspora margarita provides insights into plant, endobacterial and fungal interactions.</title>
        <authorList>
            <person name="Venice F."/>
            <person name="Ghignone S."/>
            <person name="Salvioli di Fossalunga A."/>
            <person name="Amselem J."/>
            <person name="Novero M."/>
            <person name="Xianan X."/>
            <person name="Sedzielewska Toro K."/>
            <person name="Morin E."/>
            <person name="Lipzen A."/>
            <person name="Grigoriev I.V."/>
            <person name="Henrissat B."/>
            <person name="Martin F.M."/>
            <person name="Bonfante P."/>
        </authorList>
    </citation>
    <scope>NUCLEOTIDE SEQUENCE [LARGE SCALE GENOMIC DNA]</scope>
    <source>
        <strain evidence="1 2">BEG34</strain>
    </source>
</reference>
<name>A0A8H4ERL6_GIGMA</name>
<dbReference type="AlphaFoldDB" id="A0A8H4ERL6"/>